<reference evidence="3 4" key="1">
    <citation type="submission" date="2018-02" db="EMBL/GenBank/DDBJ databases">
        <title>Genome sequencing of Solimonas sp. HR-BB.</title>
        <authorList>
            <person name="Lee Y."/>
            <person name="Jeon C.O."/>
        </authorList>
    </citation>
    <scope>NUCLEOTIDE SEQUENCE [LARGE SCALE GENOMIC DNA]</scope>
    <source>
        <strain evidence="3 4">HR-BB</strain>
    </source>
</reference>
<evidence type="ECO:0000256" key="1">
    <source>
        <dbReference type="SAM" id="Phobius"/>
    </source>
</evidence>
<keyword evidence="1" id="KW-0472">Membrane</keyword>
<gene>
    <name evidence="3" type="ORF">C3942_01045</name>
</gene>
<feature type="transmembrane region" description="Helical" evidence="1">
    <location>
        <begin position="253"/>
        <end position="272"/>
    </location>
</feature>
<dbReference type="InterPro" id="IPR050177">
    <property type="entry name" value="Lipid_A_modif_metabolic_enz"/>
</dbReference>
<keyword evidence="1" id="KW-1133">Transmembrane helix</keyword>
<dbReference type="Proteomes" id="UP000238220">
    <property type="component" value="Unassembled WGS sequence"/>
</dbReference>
<sequence>MTTIAITGIGGFIGLRMAQRARELGWQVRGLDVSPAAAQRAREQGAEVFVGDINDAVLLQRCFSGADIVFHTAAIVEEDGARELYERVNVEGTRSVCRAAEAQAVRQLVQLSSVMVYGFGYPDGVTEEGPFRDDGNIYNETKLRSERVALEFHRPGRFEVIVIRPGDVYGAGSVPWVLRPLQLLKQGLFMLPDGGRGVINHVHVDNLLDGVFLALERKAGGECFTISDGVATECREFFAYHARLLGRERVPTAPGALLIAVVGLLAWLYRLLGRKPPASAAGIHFLRRRGAYSIEKARRLLGYEPAVSLEEGMRGVARELS</sequence>
<keyword evidence="1" id="KW-0812">Transmembrane</keyword>
<dbReference type="Gene3D" id="3.40.50.720">
    <property type="entry name" value="NAD(P)-binding Rossmann-like Domain"/>
    <property type="match status" value="1"/>
</dbReference>
<comment type="caution">
    <text evidence="3">The sequence shown here is derived from an EMBL/GenBank/DDBJ whole genome shotgun (WGS) entry which is preliminary data.</text>
</comment>
<evidence type="ECO:0000259" key="2">
    <source>
        <dbReference type="Pfam" id="PF01370"/>
    </source>
</evidence>
<dbReference type="AlphaFoldDB" id="A0A2S5TKI8"/>
<dbReference type="OrthoDB" id="9801056at2"/>
<dbReference type="InterPro" id="IPR001509">
    <property type="entry name" value="Epimerase_deHydtase"/>
</dbReference>
<dbReference type="Pfam" id="PF01370">
    <property type="entry name" value="Epimerase"/>
    <property type="match status" value="1"/>
</dbReference>
<evidence type="ECO:0000313" key="4">
    <source>
        <dbReference type="Proteomes" id="UP000238220"/>
    </source>
</evidence>
<proteinExistence type="predicted"/>
<name>A0A2S5TKI8_9GAMM</name>
<dbReference type="EMBL" id="PSNW01000001">
    <property type="protein sequence ID" value="PPE75509.1"/>
    <property type="molecule type" value="Genomic_DNA"/>
</dbReference>
<evidence type="ECO:0000313" key="3">
    <source>
        <dbReference type="EMBL" id="PPE75509.1"/>
    </source>
</evidence>
<accession>A0A2S5TKI8</accession>
<dbReference type="RefSeq" id="WP_104228475.1">
    <property type="nucleotide sequence ID" value="NZ_PSNW01000001.1"/>
</dbReference>
<dbReference type="PANTHER" id="PTHR43245:SF51">
    <property type="entry name" value="SHORT CHAIN DEHYDROGENASE_REDUCTASE FAMILY 42E, MEMBER 2"/>
    <property type="match status" value="1"/>
</dbReference>
<feature type="domain" description="NAD-dependent epimerase/dehydratase" evidence="2">
    <location>
        <begin position="4"/>
        <end position="221"/>
    </location>
</feature>
<dbReference type="PANTHER" id="PTHR43245">
    <property type="entry name" value="BIFUNCTIONAL POLYMYXIN RESISTANCE PROTEIN ARNA"/>
    <property type="match status" value="1"/>
</dbReference>
<dbReference type="SUPFAM" id="SSF51735">
    <property type="entry name" value="NAD(P)-binding Rossmann-fold domains"/>
    <property type="match status" value="1"/>
</dbReference>
<keyword evidence="4" id="KW-1185">Reference proteome</keyword>
<protein>
    <submittedName>
        <fullName evidence="3">Oxidoreductase</fullName>
    </submittedName>
</protein>
<organism evidence="3 4">
    <name type="scientific">Solimonas fluminis</name>
    <dbReference type="NCBI Taxonomy" id="2086571"/>
    <lineage>
        <taxon>Bacteria</taxon>
        <taxon>Pseudomonadati</taxon>
        <taxon>Pseudomonadota</taxon>
        <taxon>Gammaproteobacteria</taxon>
        <taxon>Nevskiales</taxon>
        <taxon>Nevskiaceae</taxon>
        <taxon>Solimonas</taxon>
    </lineage>
</organism>
<dbReference type="InterPro" id="IPR036291">
    <property type="entry name" value="NAD(P)-bd_dom_sf"/>
</dbReference>